<evidence type="ECO:0008006" key="4">
    <source>
        <dbReference type="Google" id="ProtNLM"/>
    </source>
</evidence>
<proteinExistence type="predicted"/>
<reference evidence="2 3" key="1">
    <citation type="submission" date="2019-02" db="EMBL/GenBank/DDBJ databases">
        <title>Draft Genome Sequence of the Prevotella sp. BCRC 81118, Isolated from Human Feces.</title>
        <authorList>
            <person name="Huang C.-H."/>
        </authorList>
    </citation>
    <scope>NUCLEOTIDE SEQUENCE [LARGE SCALE GENOMIC DNA]</scope>
    <source>
        <strain evidence="2 3">BCRC 81118</strain>
    </source>
</reference>
<keyword evidence="1" id="KW-0732">Signal</keyword>
<feature type="chain" id="PRO_5021351055" description="DUF1735 domain-containing protein" evidence="1">
    <location>
        <begin position="23"/>
        <end position="299"/>
    </location>
</feature>
<gene>
    <name evidence="2" type="ORF">EXN75_10785</name>
</gene>
<organism evidence="2 3">
    <name type="scientific">Segatella hominis</name>
    <dbReference type="NCBI Taxonomy" id="2518605"/>
    <lineage>
        <taxon>Bacteria</taxon>
        <taxon>Pseudomonadati</taxon>
        <taxon>Bacteroidota</taxon>
        <taxon>Bacteroidia</taxon>
        <taxon>Bacteroidales</taxon>
        <taxon>Prevotellaceae</taxon>
        <taxon>Segatella</taxon>
    </lineage>
</organism>
<dbReference type="PROSITE" id="PS51257">
    <property type="entry name" value="PROKAR_LIPOPROTEIN"/>
    <property type="match status" value="1"/>
</dbReference>
<evidence type="ECO:0000313" key="3">
    <source>
        <dbReference type="Proteomes" id="UP000297872"/>
    </source>
</evidence>
<evidence type="ECO:0000256" key="1">
    <source>
        <dbReference type="SAM" id="SignalP"/>
    </source>
</evidence>
<dbReference type="AlphaFoldDB" id="A0A4Y8VEF1"/>
<comment type="caution">
    <text evidence="2">The sequence shown here is derived from an EMBL/GenBank/DDBJ whole genome shotgun (WGS) entry which is preliminary data.</text>
</comment>
<dbReference type="RefSeq" id="WP_134843822.1">
    <property type="nucleotide sequence ID" value="NZ_SGVY01000028.1"/>
</dbReference>
<protein>
    <recommendedName>
        <fullName evidence="4">DUF1735 domain-containing protein</fullName>
    </recommendedName>
</protein>
<keyword evidence="3" id="KW-1185">Reference proteome</keyword>
<dbReference type="OrthoDB" id="1062397at2"/>
<feature type="signal peptide" evidence="1">
    <location>
        <begin position="1"/>
        <end position="22"/>
    </location>
</feature>
<dbReference type="GeneID" id="302995764"/>
<evidence type="ECO:0000313" key="2">
    <source>
        <dbReference type="EMBL" id="TFH79051.1"/>
    </source>
</evidence>
<sequence>MKKFIYQILMVLAIGAGFTACDSDDDYQPGAPTPANSMQVYFDADNTADYVCGPGEQPEIELKVSRVNDSEAAEVPIVCKSASEGLTIPSSVKFEAGQKTASLTIGVGEMEEDKKYSFDLAIDEAYADHYSSQFKGTSHFSGYALQASWKTYVKDADMTWTINGNQQKWTVDIERLGSTNRYRIKDFVGSGLDMVFLVGGVASGATSYNKILPYTNYYSYNDETVDGYYLYDSSKGEWPSWTVGDKTVSCLCIMNSYIGYGDYSYVSFKLGYCVFATYSTDYTDGTSEGYNYIEVMWNP</sequence>
<dbReference type="Proteomes" id="UP000297872">
    <property type="component" value="Unassembled WGS sequence"/>
</dbReference>
<dbReference type="EMBL" id="SGVY01000028">
    <property type="protein sequence ID" value="TFH79051.1"/>
    <property type="molecule type" value="Genomic_DNA"/>
</dbReference>
<name>A0A4Y8VEF1_9BACT</name>
<accession>A0A4Y8VEF1</accession>